<dbReference type="RefSeq" id="WP_161049067.1">
    <property type="nucleotide sequence ID" value="NZ_WWCR01000002.1"/>
</dbReference>
<gene>
    <name evidence="15" type="ORF">GTP56_03870</name>
</gene>
<evidence type="ECO:0000256" key="10">
    <source>
        <dbReference type="ARBA" id="ARBA00029447"/>
    </source>
</evidence>
<dbReference type="PRINTS" id="PR00260">
    <property type="entry name" value="CHEMTRNSDUCR"/>
</dbReference>
<dbReference type="SMART" id="SM00304">
    <property type="entry name" value="HAMP"/>
    <property type="match status" value="1"/>
</dbReference>
<dbReference type="Pfam" id="PF00672">
    <property type="entry name" value="HAMP"/>
    <property type="match status" value="1"/>
</dbReference>
<keyword evidence="2" id="KW-1003">Cell membrane</keyword>
<dbReference type="PROSITE" id="PS50885">
    <property type="entry name" value="HAMP"/>
    <property type="match status" value="1"/>
</dbReference>
<organism evidence="15 16">
    <name type="scientific">Duganella margarita</name>
    <dbReference type="NCBI Taxonomy" id="2692170"/>
    <lineage>
        <taxon>Bacteria</taxon>
        <taxon>Pseudomonadati</taxon>
        <taxon>Pseudomonadota</taxon>
        <taxon>Betaproteobacteria</taxon>
        <taxon>Burkholderiales</taxon>
        <taxon>Oxalobacteraceae</taxon>
        <taxon>Telluria group</taxon>
        <taxon>Duganella</taxon>
    </lineage>
</organism>
<accession>A0A7X4KFR1</accession>
<dbReference type="Gene3D" id="1.10.287.950">
    <property type="entry name" value="Methyl-accepting chemotaxis protein"/>
    <property type="match status" value="1"/>
</dbReference>
<keyword evidence="6" id="KW-0812">Transmembrane</keyword>
<dbReference type="InterPro" id="IPR004090">
    <property type="entry name" value="Chemotax_Me-accpt_rcpt"/>
</dbReference>
<dbReference type="Pfam" id="PF00015">
    <property type="entry name" value="MCPsignal"/>
    <property type="match status" value="1"/>
</dbReference>
<dbReference type="CDD" id="cd06225">
    <property type="entry name" value="HAMP"/>
    <property type="match status" value="1"/>
</dbReference>
<keyword evidence="8" id="KW-0472">Membrane</keyword>
<protein>
    <submittedName>
        <fullName evidence="15">HAMP domain-containing protein</fullName>
    </submittedName>
</protein>
<dbReference type="PANTHER" id="PTHR43531:SF14">
    <property type="entry name" value="METHYL-ACCEPTING CHEMOTAXIS PROTEIN I-RELATED"/>
    <property type="match status" value="1"/>
</dbReference>
<feature type="domain" description="HAMP" evidence="14">
    <location>
        <begin position="210"/>
        <end position="262"/>
    </location>
</feature>
<dbReference type="InterPro" id="IPR004089">
    <property type="entry name" value="MCPsignal_dom"/>
</dbReference>
<evidence type="ECO:0000256" key="4">
    <source>
        <dbReference type="ARBA" id="ARBA00022500"/>
    </source>
</evidence>
<dbReference type="AlphaFoldDB" id="A0A7X4KFR1"/>
<name>A0A7X4KFR1_9BURK</name>
<evidence type="ECO:0000256" key="1">
    <source>
        <dbReference type="ARBA" id="ARBA00004429"/>
    </source>
</evidence>
<dbReference type="SUPFAM" id="SSF47170">
    <property type="entry name" value="Aspartate receptor, ligand-binding domain"/>
    <property type="match status" value="1"/>
</dbReference>
<dbReference type="InterPro" id="IPR051310">
    <property type="entry name" value="MCP_chemotaxis"/>
</dbReference>
<dbReference type="InterPro" id="IPR003122">
    <property type="entry name" value="Tar_rcpt_lig-bd"/>
</dbReference>
<dbReference type="EMBL" id="WWCR01000002">
    <property type="protein sequence ID" value="MYM71332.1"/>
    <property type="molecule type" value="Genomic_DNA"/>
</dbReference>
<evidence type="ECO:0000259" key="13">
    <source>
        <dbReference type="PROSITE" id="PS50111"/>
    </source>
</evidence>
<evidence type="ECO:0000256" key="3">
    <source>
        <dbReference type="ARBA" id="ARBA00022481"/>
    </source>
</evidence>
<dbReference type="GO" id="GO:0004888">
    <property type="term" value="F:transmembrane signaling receptor activity"/>
    <property type="evidence" value="ECO:0007669"/>
    <property type="project" value="InterPro"/>
</dbReference>
<evidence type="ECO:0000256" key="5">
    <source>
        <dbReference type="ARBA" id="ARBA00022519"/>
    </source>
</evidence>
<evidence type="ECO:0000256" key="9">
    <source>
        <dbReference type="ARBA" id="ARBA00023224"/>
    </source>
</evidence>
<evidence type="ECO:0000256" key="6">
    <source>
        <dbReference type="ARBA" id="ARBA00022692"/>
    </source>
</evidence>
<keyword evidence="7" id="KW-1133">Transmembrane helix</keyword>
<proteinExistence type="inferred from homology"/>
<evidence type="ECO:0000313" key="16">
    <source>
        <dbReference type="Proteomes" id="UP000469734"/>
    </source>
</evidence>
<keyword evidence="3" id="KW-0488">Methylation</keyword>
<evidence type="ECO:0000256" key="12">
    <source>
        <dbReference type="SAM" id="MobiDB-lite"/>
    </source>
</evidence>
<evidence type="ECO:0000256" key="2">
    <source>
        <dbReference type="ARBA" id="ARBA00022475"/>
    </source>
</evidence>
<feature type="region of interest" description="Disordered" evidence="12">
    <location>
        <begin position="515"/>
        <end position="538"/>
    </location>
</feature>
<sequence>MKVTIKFRLIATMALLGLLIVITGLSGLYGMQKVNLSLQDANDNTMPSAIAIGESQLALARSRLALDRVTMHPELPDSGKTLARAESFMTASDKAWARYLALPQNDEEKRLSDQMDKDRKAFADQGFLPLVRALNAKDAVLADKITMTVMQPLFAKLSDSAQALNEFQSKSNTRQYDASQALYASQRWLTGGAIASGLVLMLVAGVSLLRSILVPIRESVTHFARMADGDLSNRIDVRGNDEMTELMRALEGMQSKLAATVLSVRNGAASIATATAEIATGNLDLSGRTEEQAASLEETASSLEELTSTVRQNSENARQSNELAQEASRVAARGGEVVGNVIDTMESIRAASTRIADIIGVIDGIAFQTNILALNAAVEAARAGEQGRGFAVVASEVRSLAHRSADAAKDIKALISASVTQVDGGVAQVREAGATMGEIVASIERVTGIMVEISAAGHEQELGISQINQAVATLDATTQQNAALVEEAAAASASLSEQAARLSESVAAFKLDGGGVQRSAAPRSGALRPVSRPRLAHA</sequence>
<evidence type="ECO:0000313" key="15">
    <source>
        <dbReference type="EMBL" id="MYM71332.1"/>
    </source>
</evidence>
<keyword evidence="5" id="KW-0997">Cell inner membrane</keyword>
<dbReference type="InterPro" id="IPR003660">
    <property type="entry name" value="HAMP_dom"/>
</dbReference>
<dbReference type="InterPro" id="IPR035440">
    <property type="entry name" value="4HB_MCP_dom_sf"/>
</dbReference>
<dbReference type="SMART" id="SM00283">
    <property type="entry name" value="MA"/>
    <property type="match status" value="1"/>
</dbReference>
<dbReference type="Pfam" id="PF02203">
    <property type="entry name" value="TarH"/>
    <property type="match status" value="1"/>
</dbReference>
<evidence type="ECO:0000256" key="8">
    <source>
        <dbReference type="ARBA" id="ARBA00023136"/>
    </source>
</evidence>
<keyword evidence="4" id="KW-0145">Chemotaxis</keyword>
<comment type="subcellular location">
    <subcellularLocation>
        <location evidence="1">Cell inner membrane</location>
        <topology evidence="1">Multi-pass membrane protein</topology>
    </subcellularLocation>
</comment>
<dbReference type="PANTHER" id="PTHR43531">
    <property type="entry name" value="PROTEIN ICFG"/>
    <property type="match status" value="1"/>
</dbReference>
<dbReference type="GO" id="GO:0007165">
    <property type="term" value="P:signal transduction"/>
    <property type="evidence" value="ECO:0007669"/>
    <property type="project" value="UniProtKB-KW"/>
</dbReference>
<dbReference type="GO" id="GO:0005886">
    <property type="term" value="C:plasma membrane"/>
    <property type="evidence" value="ECO:0007669"/>
    <property type="project" value="UniProtKB-SubCell"/>
</dbReference>
<dbReference type="CDD" id="cd11386">
    <property type="entry name" value="MCP_signal"/>
    <property type="match status" value="1"/>
</dbReference>
<dbReference type="FunFam" id="1.10.287.950:FF:000001">
    <property type="entry name" value="Methyl-accepting chemotaxis sensory transducer"/>
    <property type="match status" value="1"/>
</dbReference>
<dbReference type="Proteomes" id="UP000469734">
    <property type="component" value="Unassembled WGS sequence"/>
</dbReference>
<keyword evidence="9 11" id="KW-0807">Transducer</keyword>
<evidence type="ECO:0000259" key="14">
    <source>
        <dbReference type="PROSITE" id="PS50885"/>
    </source>
</evidence>
<dbReference type="SUPFAM" id="SSF58104">
    <property type="entry name" value="Methyl-accepting chemotaxis protein (MCP) signaling domain"/>
    <property type="match status" value="1"/>
</dbReference>
<feature type="domain" description="Methyl-accepting transducer" evidence="13">
    <location>
        <begin position="267"/>
        <end position="496"/>
    </location>
</feature>
<evidence type="ECO:0000256" key="11">
    <source>
        <dbReference type="PROSITE-ProRule" id="PRU00284"/>
    </source>
</evidence>
<dbReference type="GO" id="GO:0006935">
    <property type="term" value="P:chemotaxis"/>
    <property type="evidence" value="ECO:0007669"/>
    <property type="project" value="UniProtKB-KW"/>
</dbReference>
<dbReference type="PROSITE" id="PS50111">
    <property type="entry name" value="CHEMOTAXIS_TRANSDUC_2"/>
    <property type="match status" value="1"/>
</dbReference>
<comment type="similarity">
    <text evidence="10">Belongs to the methyl-accepting chemotaxis (MCP) protein family.</text>
</comment>
<reference evidence="15 16" key="1">
    <citation type="submission" date="2019-12" db="EMBL/GenBank/DDBJ databases">
        <title>Novel species isolated from a subtropical stream in China.</title>
        <authorList>
            <person name="Lu H."/>
        </authorList>
    </citation>
    <scope>NUCLEOTIDE SEQUENCE [LARGE SCALE GENOMIC DNA]</scope>
    <source>
        <strain evidence="15 16">FT134W</strain>
    </source>
</reference>
<comment type="caution">
    <text evidence="15">The sequence shown here is derived from an EMBL/GenBank/DDBJ whole genome shotgun (WGS) entry which is preliminary data.</text>
</comment>
<evidence type="ECO:0000256" key="7">
    <source>
        <dbReference type="ARBA" id="ARBA00022989"/>
    </source>
</evidence>